<gene>
    <name evidence="1" type="ORF">LCPAC302_00470</name>
</gene>
<protein>
    <submittedName>
        <fullName evidence="1">Uncharacterized protein</fullName>
    </submittedName>
</protein>
<name>A0A481Z6N2_9VIRU</name>
<sequence>MLPQTLENVGMEVGDIILTNGALIEITNSDKEGGLRTIEKIVKSLVGKINMYRRIVLDDETTGDFNLSYYIPNFKLPLKIGTKLIRELNIFQLN</sequence>
<organism evidence="1">
    <name type="scientific">Pithovirus LCPAC302</name>
    <dbReference type="NCBI Taxonomy" id="2506593"/>
    <lineage>
        <taxon>Viruses</taxon>
        <taxon>Pithoviruses</taxon>
    </lineage>
</organism>
<accession>A0A481Z6N2</accession>
<proteinExistence type="predicted"/>
<evidence type="ECO:0000313" key="1">
    <source>
        <dbReference type="EMBL" id="QBK91427.1"/>
    </source>
</evidence>
<reference evidence="1" key="1">
    <citation type="journal article" date="2019" name="MBio">
        <title>Virus Genomes from Deep Sea Sediments Expand the Ocean Megavirome and Support Independent Origins of Viral Gigantism.</title>
        <authorList>
            <person name="Backstrom D."/>
            <person name="Yutin N."/>
            <person name="Jorgensen S.L."/>
            <person name="Dharamshi J."/>
            <person name="Homa F."/>
            <person name="Zaremba-Niedwiedzka K."/>
            <person name="Spang A."/>
            <person name="Wolf Y.I."/>
            <person name="Koonin E.V."/>
            <person name="Ettema T.J."/>
        </authorList>
    </citation>
    <scope>NUCLEOTIDE SEQUENCE</scope>
</reference>
<dbReference type="EMBL" id="MK500536">
    <property type="protein sequence ID" value="QBK91427.1"/>
    <property type="molecule type" value="Genomic_DNA"/>
</dbReference>